<name>A0A5K1U360_ENTHI</name>
<comment type="caution">
    <text evidence="1">The sequence shown here is derived from an EMBL/GenBank/DDBJ whole genome shotgun (WGS) entry which is preliminary data.</text>
</comment>
<dbReference type="Proteomes" id="UP000078387">
    <property type="component" value="Unassembled WGS sequence"/>
</dbReference>
<dbReference type="VEuPathDB" id="AmoebaDB:EHI_035960"/>
<organism evidence="1 2">
    <name type="scientific">Entamoeba histolytica</name>
    <dbReference type="NCBI Taxonomy" id="5759"/>
    <lineage>
        <taxon>Eukaryota</taxon>
        <taxon>Amoebozoa</taxon>
        <taxon>Evosea</taxon>
        <taxon>Archamoebae</taxon>
        <taxon>Mastigamoebida</taxon>
        <taxon>Entamoebidae</taxon>
        <taxon>Entamoeba</taxon>
    </lineage>
</organism>
<sequence length="469" mass="54330">MNTTKVSRPIYIPHKRNGFAMLKSYVTYSEYNMIYHFKGKQYVLTFPRKVVKIYPLNVPFSLEYVVMVFCNSISINHINLKEGTLNNTTIYSFSTIIESVQDYFSIVRGGMSKFVILYNQKKVFLFEVAPLKLQGATPVSTSEFMIENSKQAFNGKMIEFEEEFTCVSLGKTIYLGGKEGVFEVNGKEIKNISKEVAIRIVSGKENLTKDVNDQIGILTRNKIIYGDVTQVGFKERERKEIEKSIKHISTGCYENVMMIGCGFSDKTIVYSYGNELQEKEFRKGKSNIGKYFGLVEDKVVIITNDIKEGWIEEIGIKREEGMELALIPQSDKKTGNENEEKRRMNEIIKKQNGYIEKENQQAIEYIKEYKEEYCEMKNKSKEKGKIGKEENQNYEEGRKIEENNQNEKMNIPMIDSTYYDIFSSYVKEYEEISIMLNELNGLLKTVDELIGRSDKSITEYNSLLEILEK</sequence>
<evidence type="ECO:0000313" key="2">
    <source>
        <dbReference type="Proteomes" id="UP000078387"/>
    </source>
</evidence>
<dbReference type="VEuPathDB" id="AmoebaDB:EHI7A_025470"/>
<proteinExistence type="predicted"/>
<accession>A0A5K1U360</accession>
<dbReference type="VEuPathDB" id="AmoebaDB:KM1_065740"/>
<dbReference type="AlphaFoldDB" id="A0A5K1U360"/>
<reference evidence="1 2" key="1">
    <citation type="submission" date="2016-05" db="EMBL/GenBank/DDBJ databases">
        <title>First whole genome sequencing of Entamoeba histolytica HM1:IMSS-clone-6.</title>
        <authorList>
            <person name="Mukherjee Avik.K."/>
            <person name="Izumyama S."/>
            <person name="Nakada-Tsukui K."/>
            <person name="Nozaki T."/>
        </authorList>
    </citation>
    <scope>NUCLEOTIDE SEQUENCE [LARGE SCALE GENOMIC DNA]</scope>
    <source>
        <strain evidence="1 2">HM1:IMSS clone 6</strain>
    </source>
</reference>
<protein>
    <submittedName>
        <fullName evidence="1">Uncharacterized protein</fullName>
    </submittedName>
</protein>
<dbReference type="OMA" id="SEENMIY"/>
<dbReference type="VEuPathDB" id="AmoebaDB:KM1_065750"/>
<gene>
    <name evidence="1" type="ORF">CL6EHI_035960</name>
</gene>
<evidence type="ECO:0000313" key="1">
    <source>
        <dbReference type="EMBL" id="GAT97466.1"/>
    </source>
</evidence>
<dbReference type="EMBL" id="BDEQ01000001">
    <property type="protein sequence ID" value="GAT97466.1"/>
    <property type="molecule type" value="Genomic_DNA"/>
</dbReference>